<name>A0A7J0F7F6_9ERIC</name>
<keyword evidence="2" id="KW-1185">Reference proteome</keyword>
<gene>
    <name evidence="1" type="ORF">Acr_09g0002930</name>
</gene>
<proteinExistence type="predicted"/>
<accession>A0A7J0F7F6</accession>
<evidence type="ECO:0000313" key="2">
    <source>
        <dbReference type="Proteomes" id="UP000585474"/>
    </source>
</evidence>
<organism evidence="1 2">
    <name type="scientific">Actinidia rufa</name>
    <dbReference type="NCBI Taxonomy" id="165716"/>
    <lineage>
        <taxon>Eukaryota</taxon>
        <taxon>Viridiplantae</taxon>
        <taxon>Streptophyta</taxon>
        <taxon>Embryophyta</taxon>
        <taxon>Tracheophyta</taxon>
        <taxon>Spermatophyta</taxon>
        <taxon>Magnoliopsida</taxon>
        <taxon>eudicotyledons</taxon>
        <taxon>Gunneridae</taxon>
        <taxon>Pentapetalae</taxon>
        <taxon>asterids</taxon>
        <taxon>Ericales</taxon>
        <taxon>Actinidiaceae</taxon>
        <taxon>Actinidia</taxon>
    </lineage>
</organism>
<comment type="caution">
    <text evidence="1">The sequence shown here is derived from an EMBL/GenBank/DDBJ whole genome shotgun (WGS) entry which is preliminary data.</text>
</comment>
<dbReference type="Proteomes" id="UP000585474">
    <property type="component" value="Unassembled WGS sequence"/>
</dbReference>
<sequence length="96" mass="10755">MAIRRSLSKSYHVSDGSAHRVPVPRTASICYPMLHKVQAVHAYGMLCAPSAFIEALRDRMFKPSFINCYCRKCQGCYSFTIGSCPCCCQKDARVAR</sequence>
<dbReference type="AlphaFoldDB" id="A0A7J0F7F6"/>
<evidence type="ECO:0000313" key="1">
    <source>
        <dbReference type="EMBL" id="GFY93847.1"/>
    </source>
</evidence>
<protein>
    <submittedName>
        <fullName evidence="1">CBS</fullName>
    </submittedName>
</protein>
<reference evidence="1 2" key="1">
    <citation type="submission" date="2019-07" db="EMBL/GenBank/DDBJ databases">
        <title>De Novo Assembly of kiwifruit Actinidia rufa.</title>
        <authorList>
            <person name="Sugita-Konishi S."/>
            <person name="Sato K."/>
            <person name="Mori E."/>
            <person name="Abe Y."/>
            <person name="Kisaki G."/>
            <person name="Hamano K."/>
            <person name="Suezawa K."/>
            <person name="Otani M."/>
            <person name="Fukuda T."/>
            <person name="Manabe T."/>
            <person name="Gomi K."/>
            <person name="Tabuchi M."/>
            <person name="Akimitsu K."/>
            <person name="Kataoka I."/>
        </authorList>
    </citation>
    <scope>NUCLEOTIDE SEQUENCE [LARGE SCALE GENOMIC DNA]</scope>
    <source>
        <strain evidence="2">cv. Fuchu</strain>
    </source>
</reference>
<dbReference type="EMBL" id="BJWL01000009">
    <property type="protein sequence ID" value="GFY93847.1"/>
    <property type="molecule type" value="Genomic_DNA"/>
</dbReference>